<accession>A0ABY6Z288</accession>
<organism evidence="1 2">
    <name type="scientific">Alicyclobacillus dauci</name>
    <dbReference type="NCBI Taxonomy" id="1475485"/>
    <lineage>
        <taxon>Bacteria</taxon>
        <taxon>Bacillati</taxon>
        <taxon>Bacillota</taxon>
        <taxon>Bacilli</taxon>
        <taxon>Bacillales</taxon>
        <taxon>Alicyclobacillaceae</taxon>
        <taxon>Alicyclobacillus</taxon>
    </lineage>
</organism>
<name>A0ABY6Z288_9BACL</name>
<sequence>MPNGYGVSADFHTPPSLGGSQSPCVELGVKHIAYWCRQLEEVAQEAEASVVPAVIGLSITLVSVSNWTNRFPEEAGVQLKDAPTTCEASLRRIVQKMRNSLVVEPDRCRSVIQFTNWIAGKCAHMLDLDEWTPVLSVCILDGEHLRQFKERMLRENPKFLQSPELYQPAEYGKLSLRLYNEHGKYLVDWWCTLCPAHGEVAEAEASVEPPIPNRLPSVRSRTLRNLANYFVARQQYGKAVKYGELAIRLSYHPRGEDYEWLAEIYQSNGMALEAIKARESAFYAGPSWQRFEVCLKDASAEPIRREKVRQWTFTMREERRTGLLWTDVIHKPFRDCLSRTVEFHVRERESTVVLTMVVETPDQTKQ</sequence>
<evidence type="ECO:0000313" key="1">
    <source>
        <dbReference type="EMBL" id="WAH36802.1"/>
    </source>
</evidence>
<dbReference type="Proteomes" id="UP001164803">
    <property type="component" value="Chromosome"/>
</dbReference>
<dbReference type="InterPro" id="IPR011990">
    <property type="entry name" value="TPR-like_helical_dom_sf"/>
</dbReference>
<dbReference type="RefSeq" id="WP_268044189.1">
    <property type="nucleotide sequence ID" value="NZ_CP104064.1"/>
</dbReference>
<reference evidence="1" key="1">
    <citation type="submission" date="2022-08" db="EMBL/GenBank/DDBJ databases">
        <title>Alicyclobacillus dauci DSM2870, complete genome.</title>
        <authorList>
            <person name="Wang Q."/>
            <person name="Cai R."/>
            <person name="Wang Z."/>
        </authorList>
    </citation>
    <scope>NUCLEOTIDE SEQUENCE</scope>
    <source>
        <strain evidence="1">DSM 28700</strain>
    </source>
</reference>
<proteinExistence type="predicted"/>
<protein>
    <submittedName>
        <fullName evidence="1">Uncharacterized protein</fullName>
    </submittedName>
</protein>
<evidence type="ECO:0000313" key="2">
    <source>
        <dbReference type="Proteomes" id="UP001164803"/>
    </source>
</evidence>
<dbReference type="EMBL" id="CP104064">
    <property type="protein sequence ID" value="WAH36802.1"/>
    <property type="molecule type" value="Genomic_DNA"/>
</dbReference>
<gene>
    <name evidence="1" type="ORF">NZD86_21955</name>
</gene>
<keyword evidence="2" id="KW-1185">Reference proteome</keyword>
<dbReference type="Gene3D" id="1.25.40.10">
    <property type="entry name" value="Tetratricopeptide repeat domain"/>
    <property type="match status" value="1"/>
</dbReference>